<evidence type="ECO:0000259" key="3">
    <source>
        <dbReference type="Pfam" id="PF13472"/>
    </source>
</evidence>
<dbReference type="InterPro" id="IPR051532">
    <property type="entry name" value="Ester_Hydrolysis_Enzymes"/>
</dbReference>
<protein>
    <recommendedName>
        <fullName evidence="3">SGNH hydrolase-type esterase domain-containing protein</fullName>
    </recommendedName>
</protein>
<evidence type="ECO:0000256" key="1">
    <source>
        <dbReference type="SAM" id="MobiDB-lite"/>
    </source>
</evidence>
<dbReference type="PANTHER" id="PTHR30383:SF5">
    <property type="entry name" value="SGNH HYDROLASE-TYPE ESTERASE DOMAIN-CONTAINING PROTEIN"/>
    <property type="match status" value="1"/>
</dbReference>
<dbReference type="InterPro" id="IPR036514">
    <property type="entry name" value="SGNH_hydro_sf"/>
</dbReference>
<feature type="compositionally biased region" description="Low complexity" evidence="1">
    <location>
        <begin position="52"/>
        <end position="69"/>
    </location>
</feature>
<dbReference type="PANTHER" id="PTHR30383">
    <property type="entry name" value="THIOESTERASE 1/PROTEASE 1/LYSOPHOSPHOLIPASE L1"/>
    <property type="match status" value="1"/>
</dbReference>
<keyword evidence="2" id="KW-0732">Signal</keyword>
<dbReference type="EMBL" id="BOOY01000033">
    <property type="protein sequence ID" value="GIJ05390.1"/>
    <property type="molecule type" value="Genomic_DNA"/>
</dbReference>
<dbReference type="InterPro" id="IPR013830">
    <property type="entry name" value="SGNH_hydro"/>
</dbReference>
<feature type="chain" id="PRO_5038973133" description="SGNH hydrolase-type esterase domain-containing protein" evidence="2">
    <location>
        <begin position="30"/>
        <end position="354"/>
    </location>
</feature>
<dbReference type="PROSITE" id="PS51257">
    <property type="entry name" value="PROKAR_LIPOPROTEIN"/>
    <property type="match status" value="1"/>
</dbReference>
<dbReference type="SUPFAM" id="SSF52266">
    <property type="entry name" value="SGNH hydrolase"/>
    <property type="match status" value="1"/>
</dbReference>
<comment type="caution">
    <text evidence="4">The sequence shown here is derived from an EMBL/GenBank/DDBJ whole genome shotgun (WGS) entry which is preliminary data.</text>
</comment>
<sequence length="354" mass="35964">MRRGDGRTEYVRTVAHLRALALLGVLALAACGTTPPPRAPAAPAAPSPGPAAAPATGPAAGPAAAPATAPAGAALPAAGAATAAPPVAGVAPPPAGTGAAPGAPAAAAALAGIEPAAARAPRGSALRPLRIMPLGDSITLGRGDRLRDGYRRELGALLTAAGVHHDFVGSQRDGTGPDIDHEGHSGWTITEARGRVGGWLAAARPDVVLLDLGTNDMIQGIDPGYAPVRLADLVDTILAWSPDVRVVVATLIVTPTQGQFAARPGRARAAPLMLAYNSQVRLLAAARGPRVRLAEMAVVRWADTRDGLHPTPRGYRLMAYRWYQQLAHLMPGGAAWPAPPAVTKAAARQGRRVG</sequence>
<evidence type="ECO:0000313" key="5">
    <source>
        <dbReference type="Proteomes" id="UP000652013"/>
    </source>
</evidence>
<organism evidence="4 5">
    <name type="scientific">Spirilliplanes yamanashiensis</name>
    <dbReference type="NCBI Taxonomy" id="42233"/>
    <lineage>
        <taxon>Bacteria</taxon>
        <taxon>Bacillati</taxon>
        <taxon>Actinomycetota</taxon>
        <taxon>Actinomycetes</taxon>
        <taxon>Micromonosporales</taxon>
        <taxon>Micromonosporaceae</taxon>
        <taxon>Spirilliplanes</taxon>
    </lineage>
</organism>
<dbReference type="Proteomes" id="UP000652013">
    <property type="component" value="Unassembled WGS sequence"/>
</dbReference>
<feature type="compositionally biased region" description="Pro residues" evidence="1">
    <location>
        <begin position="36"/>
        <end position="51"/>
    </location>
</feature>
<accession>A0A8J3YCD3</accession>
<dbReference type="Pfam" id="PF13472">
    <property type="entry name" value="Lipase_GDSL_2"/>
    <property type="match status" value="1"/>
</dbReference>
<dbReference type="AlphaFoldDB" id="A0A8J3YCD3"/>
<evidence type="ECO:0000256" key="2">
    <source>
        <dbReference type="SAM" id="SignalP"/>
    </source>
</evidence>
<feature type="domain" description="SGNH hydrolase-type esterase" evidence="3">
    <location>
        <begin position="134"/>
        <end position="317"/>
    </location>
</feature>
<dbReference type="Gene3D" id="3.40.50.1110">
    <property type="entry name" value="SGNH hydrolase"/>
    <property type="match status" value="1"/>
</dbReference>
<reference evidence="4" key="1">
    <citation type="submission" date="2021-01" db="EMBL/GenBank/DDBJ databases">
        <title>Whole genome shotgun sequence of Spirilliplanes yamanashiensis NBRC 15828.</title>
        <authorList>
            <person name="Komaki H."/>
            <person name="Tamura T."/>
        </authorList>
    </citation>
    <scope>NUCLEOTIDE SEQUENCE</scope>
    <source>
        <strain evidence="4">NBRC 15828</strain>
    </source>
</reference>
<feature type="region of interest" description="Disordered" evidence="1">
    <location>
        <begin position="36"/>
        <end position="69"/>
    </location>
</feature>
<name>A0A8J3YCD3_9ACTN</name>
<gene>
    <name evidence="4" type="ORF">Sya03_47420</name>
</gene>
<keyword evidence="5" id="KW-1185">Reference proteome</keyword>
<dbReference type="CDD" id="cd01833">
    <property type="entry name" value="XynB_like"/>
    <property type="match status" value="1"/>
</dbReference>
<dbReference type="GO" id="GO:0004622">
    <property type="term" value="F:phosphatidylcholine lysophospholipase activity"/>
    <property type="evidence" value="ECO:0007669"/>
    <property type="project" value="TreeGrafter"/>
</dbReference>
<feature type="signal peptide" evidence="2">
    <location>
        <begin position="1"/>
        <end position="29"/>
    </location>
</feature>
<proteinExistence type="predicted"/>
<evidence type="ECO:0000313" key="4">
    <source>
        <dbReference type="EMBL" id="GIJ05390.1"/>
    </source>
</evidence>